<evidence type="ECO:0000313" key="3">
    <source>
        <dbReference type="Proteomes" id="UP000320722"/>
    </source>
</evidence>
<dbReference type="RefSeq" id="WP_145039072.1">
    <property type="nucleotide sequence ID" value="NZ_CP036347.1"/>
</dbReference>
<keyword evidence="1" id="KW-1133">Transmembrane helix</keyword>
<keyword evidence="1" id="KW-0472">Membrane</keyword>
<accession>A0A517WAR3</accession>
<sequence>MENNRLLIGFALVLLLIVGWVYFPWGEPALGAPKYSVNGMVTVNGEPAGGVTVRFYHKDKSLMPQDQMPVAMTNELGSFELSSFGGADGAAAGEYAVTFYWPVNMMMPNKDRFQGRFNNPKSSKFTVSIPEKATTLSPMEIEIPSEQLLPSEFSLQDMQAAAKAGKQGI</sequence>
<evidence type="ECO:0000313" key="2">
    <source>
        <dbReference type="EMBL" id="QDU02347.1"/>
    </source>
</evidence>
<evidence type="ECO:0000256" key="1">
    <source>
        <dbReference type="SAM" id="Phobius"/>
    </source>
</evidence>
<name>A0A517WAR3_9PLAN</name>
<feature type="transmembrane region" description="Helical" evidence="1">
    <location>
        <begin position="6"/>
        <end position="25"/>
    </location>
</feature>
<keyword evidence="1" id="KW-0812">Transmembrane</keyword>
<organism evidence="2 3">
    <name type="scientific">Gimesia chilikensis</name>
    <dbReference type="NCBI Taxonomy" id="2605989"/>
    <lineage>
        <taxon>Bacteria</taxon>
        <taxon>Pseudomonadati</taxon>
        <taxon>Planctomycetota</taxon>
        <taxon>Planctomycetia</taxon>
        <taxon>Planctomycetales</taxon>
        <taxon>Planctomycetaceae</taxon>
        <taxon>Gimesia</taxon>
    </lineage>
</organism>
<dbReference type="Proteomes" id="UP000320722">
    <property type="component" value="Chromosome"/>
</dbReference>
<evidence type="ECO:0008006" key="4">
    <source>
        <dbReference type="Google" id="ProtNLM"/>
    </source>
</evidence>
<dbReference type="EMBL" id="CP036347">
    <property type="protein sequence ID" value="QDU02347.1"/>
    <property type="molecule type" value="Genomic_DNA"/>
</dbReference>
<gene>
    <name evidence="2" type="ORF">V6x_20490</name>
</gene>
<proteinExistence type="predicted"/>
<dbReference type="AlphaFoldDB" id="A0A517WAR3"/>
<reference evidence="2 3" key="1">
    <citation type="submission" date="2019-02" db="EMBL/GenBank/DDBJ databases">
        <title>Deep-cultivation of Planctomycetes and their phenomic and genomic characterization uncovers novel biology.</title>
        <authorList>
            <person name="Wiegand S."/>
            <person name="Jogler M."/>
            <person name="Boedeker C."/>
            <person name="Pinto D."/>
            <person name="Vollmers J."/>
            <person name="Rivas-Marin E."/>
            <person name="Kohn T."/>
            <person name="Peeters S.H."/>
            <person name="Heuer A."/>
            <person name="Rast P."/>
            <person name="Oberbeckmann S."/>
            <person name="Bunk B."/>
            <person name="Jeske O."/>
            <person name="Meyerdierks A."/>
            <person name="Storesund J.E."/>
            <person name="Kallscheuer N."/>
            <person name="Luecker S."/>
            <person name="Lage O.M."/>
            <person name="Pohl T."/>
            <person name="Merkel B.J."/>
            <person name="Hornburger P."/>
            <person name="Mueller R.-W."/>
            <person name="Bruemmer F."/>
            <person name="Labrenz M."/>
            <person name="Spormann A.M."/>
            <person name="Op den Camp H."/>
            <person name="Overmann J."/>
            <person name="Amann R."/>
            <person name="Jetten M.S.M."/>
            <person name="Mascher T."/>
            <person name="Medema M.H."/>
            <person name="Devos D.P."/>
            <person name="Kaster A.-K."/>
            <person name="Ovreas L."/>
            <person name="Rohde M."/>
            <person name="Galperin M.Y."/>
            <person name="Jogler C."/>
        </authorList>
    </citation>
    <scope>NUCLEOTIDE SEQUENCE [LARGE SCALE GENOMIC DNA]</scope>
    <source>
        <strain evidence="2 3">V6</strain>
    </source>
</reference>
<protein>
    <recommendedName>
        <fullName evidence="4">Carboxypeptidase regulatory-like domain-containing protein</fullName>
    </recommendedName>
</protein>